<feature type="compositionally biased region" description="Low complexity" evidence="1">
    <location>
        <begin position="91"/>
        <end position="102"/>
    </location>
</feature>
<feature type="region of interest" description="Disordered" evidence="1">
    <location>
        <begin position="1"/>
        <end position="25"/>
    </location>
</feature>
<evidence type="ECO:0000256" key="2">
    <source>
        <dbReference type="SAM" id="SignalP"/>
    </source>
</evidence>
<dbReference type="EMBL" id="SSOD01000004">
    <property type="protein sequence ID" value="THF62661.1"/>
    <property type="molecule type" value="Genomic_DNA"/>
</dbReference>
<feature type="signal peptide" evidence="2">
    <location>
        <begin position="1"/>
        <end position="48"/>
    </location>
</feature>
<dbReference type="AlphaFoldDB" id="A0A4S4AS36"/>
<dbReference type="OrthoDB" id="8759924at2"/>
<gene>
    <name evidence="4" type="ORF">E6O51_06800</name>
</gene>
<dbReference type="Proteomes" id="UP000307956">
    <property type="component" value="Unassembled WGS sequence"/>
</dbReference>
<proteinExistence type="predicted"/>
<feature type="chain" id="PRO_5020217419" evidence="2">
    <location>
        <begin position="49"/>
        <end position="214"/>
    </location>
</feature>
<sequence length="214" mass="22402">MSRRIRRTAMQPCSSKAARQEDQMNTKLRKSLMGGAIAALLTASPAWAAEESPGTYGEPIPRSGTVPPGQPVESVPAETLPQESAPARDMPGTASPGSAASSNPLYARTPEDLRGLEVVDVAGKKVGKLKTLVLGPDGQSAHAVISSGGFLGLGAHESIVSLDQLQLLEGGRLQASASAEDLAASGDYAPERYVELRPDRPISEFSAFEPILEE</sequence>
<organism evidence="4 5">
    <name type="scientific">Pseudothauera rhizosphaerae</name>
    <dbReference type="NCBI Taxonomy" id="2565932"/>
    <lineage>
        <taxon>Bacteria</taxon>
        <taxon>Pseudomonadati</taxon>
        <taxon>Pseudomonadota</taxon>
        <taxon>Betaproteobacteria</taxon>
        <taxon>Rhodocyclales</taxon>
        <taxon>Zoogloeaceae</taxon>
        <taxon>Pseudothauera</taxon>
    </lineage>
</organism>
<protein>
    <submittedName>
        <fullName evidence="4">PRC-barrel domain containing protein</fullName>
    </submittedName>
</protein>
<name>A0A4S4AS36_9RHOO</name>
<evidence type="ECO:0000313" key="5">
    <source>
        <dbReference type="Proteomes" id="UP000307956"/>
    </source>
</evidence>
<keyword evidence="2" id="KW-0732">Signal</keyword>
<dbReference type="Pfam" id="PF05239">
    <property type="entry name" value="PRC"/>
    <property type="match status" value="1"/>
</dbReference>
<reference evidence="4 5" key="1">
    <citation type="submission" date="2019-04" db="EMBL/GenBank/DDBJ databases">
        <title>Azoarcus rhizosphaerae sp. nov. isolated from rhizosphere of Ficus religiosa.</title>
        <authorList>
            <person name="Lin S.-Y."/>
            <person name="Hameed A."/>
            <person name="Hsu Y.-H."/>
            <person name="Young C.-C."/>
        </authorList>
    </citation>
    <scope>NUCLEOTIDE SEQUENCE [LARGE SCALE GENOMIC DNA]</scope>
    <source>
        <strain evidence="4 5">CC-YHH848</strain>
    </source>
</reference>
<feature type="region of interest" description="Disordered" evidence="1">
    <location>
        <begin position="47"/>
        <end position="108"/>
    </location>
</feature>
<dbReference type="InterPro" id="IPR027275">
    <property type="entry name" value="PRC-brl_dom"/>
</dbReference>
<dbReference type="Gene3D" id="2.30.30.240">
    <property type="entry name" value="PRC-barrel domain"/>
    <property type="match status" value="1"/>
</dbReference>
<evidence type="ECO:0000256" key="1">
    <source>
        <dbReference type="SAM" id="MobiDB-lite"/>
    </source>
</evidence>
<comment type="caution">
    <text evidence="4">The sequence shown here is derived from an EMBL/GenBank/DDBJ whole genome shotgun (WGS) entry which is preliminary data.</text>
</comment>
<dbReference type="InterPro" id="IPR011033">
    <property type="entry name" value="PRC_barrel-like_sf"/>
</dbReference>
<evidence type="ECO:0000313" key="4">
    <source>
        <dbReference type="EMBL" id="THF62661.1"/>
    </source>
</evidence>
<feature type="domain" description="PRC-barrel" evidence="3">
    <location>
        <begin position="112"/>
        <end position="171"/>
    </location>
</feature>
<evidence type="ECO:0000259" key="3">
    <source>
        <dbReference type="Pfam" id="PF05239"/>
    </source>
</evidence>
<dbReference type="SUPFAM" id="SSF50346">
    <property type="entry name" value="PRC-barrel domain"/>
    <property type="match status" value="1"/>
</dbReference>
<accession>A0A4S4AS36</accession>
<keyword evidence="5" id="KW-1185">Reference proteome</keyword>